<feature type="transmembrane region" description="Helical" evidence="1">
    <location>
        <begin position="162"/>
        <end position="183"/>
    </location>
</feature>
<dbReference type="PANTHER" id="PTHR40407">
    <property type="entry name" value="MEMBRANE PROTEIN-LIKE PROTEIN"/>
    <property type="match status" value="1"/>
</dbReference>
<evidence type="ECO:0000313" key="3">
    <source>
        <dbReference type="EMBL" id="GAH39805.1"/>
    </source>
</evidence>
<dbReference type="PANTHER" id="PTHR40407:SF1">
    <property type="entry name" value="HEPARAN-ALPHA-GLUCOSAMINIDE N-ACETYLTRANSFERASE CATALYTIC DOMAIN-CONTAINING PROTEIN"/>
    <property type="match status" value="1"/>
</dbReference>
<feature type="non-terminal residue" evidence="3">
    <location>
        <position position="242"/>
    </location>
</feature>
<dbReference type="InterPro" id="IPR012429">
    <property type="entry name" value="HGSNAT_cat"/>
</dbReference>
<evidence type="ECO:0000256" key="1">
    <source>
        <dbReference type="SAM" id="Phobius"/>
    </source>
</evidence>
<reference evidence="3" key="1">
    <citation type="journal article" date="2014" name="Front. Microbiol.">
        <title>High frequency of phylogenetically diverse reductive dehalogenase-homologous genes in deep subseafloor sedimentary metagenomes.</title>
        <authorList>
            <person name="Kawai M."/>
            <person name="Futagami T."/>
            <person name="Toyoda A."/>
            <person name="Takaki Y."/>
            <person name="Nishi S."/>
            <person name="Hori S."/>
            <person name="Arai W."/>
            <person name="Tsubouchi T."/>
            <person name="Morono Y."/>
            <person name="Uchiyama I."/>
            <person name="Ito T."/>
            <person name="Fujiyama A."/>
            <person name="Inagaki F."/>
            <person name="Takami H."/>
        </authorList>
    </citation>
    <scope>NUCLEOTIDE SEQUENCE</scope>
    <source>
        <strain evidence="3">Expedition CK06-06</strain>
    </source>
</reference>
<name>X1G4P9_9ZZZZ</name>
<comment type="caution">
    <text evidence="3">The sequence shown here is derived from an EMBL/GenBank/DDBJ whole genome shotgun (WGS) entry which is preliminary data.</text>
</comment>
<evidence type="ECO:0000259" key="2">
    <source>
        <dbReference type="Pfam" id="PF07786"/>
    </source>
</evidence>
<feature type="transmembrane region" description="Helical" evidence="1">
    <location>
        <begin position="137"/>
        <end position="155"/>
    </location>
</feature>
<feature type="domain" description="Heparan-alpha-glucosaminide N-acetyltransferase catalytic" evidence="2">
    <location>
        <begin position="19"/>
        <end position="232"/>
    </location>
</feature>
<gene>
    <name evidence="3" type="ORF">S03H2_16314</name>
</gene>
<keyword evidence="1" id="KW-1133">Transmembrane helix</keyword>
<sequence length="242" mass="27008">MQTSNPPDLPPSIKPSVGRLQFIDFARGIVMAIMAWDHVSSFWNEFHHGGEGVLGQAPPFLNLTWFLERFVSHVCAPSFIFLAGTVLALSATKRVLRGESQSSVSLHLIKRGLLLLVFETLLVTPAFYWKAPNVPSLYFGVIACIGVCLIIFSVYRCLPPTVILALSLIIVLNHPSLNLDFIPNDYAWGSYARVVIHEPSFAFWPYVGLYPIIPWIGVMGLGWSFGLLLANMDPDRIKRLKI</sequence>
<accession>X1G4P9</accession>
<feature type="transmembrane region" description="Helical" evidence="1">
    <location>
        <begin position="112"/>
        <end position="131"/>
    </location>
</feature>
<feature type="transmembrane region" description="Helical" evidence="1">
    <location>
        <begin position="70"/>
        <end position="91"/>
    </location>
</feature>
<dbReference type="EMBL" id="BARU01008327">
    <property type="protein sequence ID" value="GAH39805.1"/>
    <property type="molecule type" value="Genomic_DNA"/>
</dbReference>
<organism evidence="3">
    <name type="scientific">marine sediment metagenome</name>
    <dbReference type="NCBI Taxonomy" id="412755"/>
    <lineage>
        <taxon>unclassified sequences</taxon>
        <taxon>metagenomes</taxon>
        <taxon>ecological metagenomes</taxon>
    </lineage>
</organism>
<protein>
    <recommendedName>
        <fullName evidence="2">Heparan-alpha-glucosaminide N-acetyltransferase catalytic domain-containing protein</fullName>
    </recommendedName>
</protein>
<feature type="transmembrane region" description="Helical" evidence="1">
    <location>
        <begin position="203"/>
        <end position="230"/>
    </location>
</feature>
<proteinExistence type="predicted"/>
<keyword evidence="1" id="KW-0812">Transmembrane</keyword>
<keyword evidence="1" id="KW-0472">Membrane</keyword>
<dbReference type="Pfam" id="PF07786">
    <property type="entry name" value="HGSNAT_cat"/>
    <property type="match status" value="1"/>
</dbReference>
<dbReference type="AlphaFoldDB" id="X1G4P9"/>